<keyword evidence="7" id="KW-0648">Protein biosynthesis</keyword>
<dbReference type="HAMAP" id="MF_00252">
    <property type="entry name" value="Lys_tRNA_synth_class2"/>
    <property type="match status" value="1"/>
</dbReference>
<dbReference type="SUPFAM" id="SSF50249">
    <property type="entry name" value="Nucleic acid-binding proteins"/>
    <property type="match status" value="1"/>
</dbReference>
<dbReference type="EMBL" id="PFIJ01000002">
    <property type="protein sequence ID" value="PIX29391.1"/>
    <property type="molecule type" value="Genomic_DNA"/>
</dbReference>
<dbReference type="SUPFAM" id="SSF55681">
    <property type="entry name" value="Class II aaRS and biotin synthetases"/>
    <property type="match status" value="1"/>
</dbReference>
<dbReference type="Pfam" id="PF01336">
    <property type="entry name" value="tRNA_anti-codon"/>
    <property type="match status" value="1"/>
</dbReference>
<dbReference type="Pfam" id="PF00152">
    <property type="entry name" value="tRNA-synt_2"/>
    <property type="match status" value="1"/>
</dbReference>
<dbReference type="GO" id="GO:0005829">
    <property type="term" value="C:cytosol"/>
    <property type="evidence" value="ECO:0007669"/>
    <property type="project" value="TreeGrafter"/>
</dbReference>
<evidence type="ECO:0000256" key="8">
    <source>
        <dbReference type="RuleBase" id="RU000336"/>
    </source>
</evidence>
<dbReference type="InterPro" id="IPR004364">
    <property type="entry name" value="Aa-tRNA-synt_II"/>
</dbReference>
<keyword evidence="7 8" id="KW-0460">Magnesium</keyword>
<dbReference type="InterPro" id="IPR002313">
    <property type="entry name" value="Lys-tRNA-ligase_II"/>
</dbReference>
<dbReference type="InterPro" id="IPR045864">
    <property type="entry name" value="aa-tRNA-synth_II/BPL/LPL"/>
</dbReference>
<dbReference type="Gene3D" id="2.40.50.140">
    <property type="entry name" value="Nucleic acid-binding proteins"/>
    <property type="match status" value="1"/>
</dbReference>
<dbReference type="EC" id="6.1.1.6" evidence="7"/>
<dbReference type="GO" id="GO:0000049">
    <property type="term" value="F:tRNA binding"/>
    <property type="evidence" value="ECO:0007669"/>
    <property type="project" value="TreeGrafter"/>
</dbReference>
<dbReference type="NCBIfam" id="NF001756">
    <property type="entry name" value="PRK00484.1"/>
    <property type="match status" value="1"/>
</dbReference>
<comment type="cofactor">
    <cofactor evidence="7 8">
        <name>Mg(2+)</name>
        <dbReference type="ChEBI" id="CHEBI:18420"/>
    </cofactor>
    <text evidence="7 8">Binds 3 Mg(2+) ions per subunit.</text>
</comment>
<dbReference type="AlphaFoldDB" id="A0A2H9N7R3"/>
<keyword evidence="3 7" id="KW-0547">Nucleotide-binding</keyword>
<evidence type="ECO:0000256" key="4">
    <source>
        <dbReference type="ARBA" id="ARBA00022840"/>
    </source>
</evidence>
<sequence length="484" mass="55835">MSTFDEILKIRQKKLAQLKQLGIDPYPEKSPRTHEIKTVHDQFKKLSQSKKTVTVCGRMTGLRFHGGAIFADLKDSTGKIQILFKKDTLAEQFEFIQYFDIGDFVWASGALFATQQGEQTIEAKQFGMLSKSVRPIPQEYFGLSDEEERSRRRYVDLLANEDVYARFQKRFAIIKAMREYLYDKGFIEVETPILQPIHGGANAKPFKTYHNALGIEMYLRVAPELYLKRLIIGGFDKIFEIGKNFRNEGIDREHNPEFTTMELYWAYQDRDGLMQFTQDLFSHMFESFIKNVKEYEYQNAVYRLKTPYPRIQYDQALKQAVGLSYDASRDEFVQAAKAKGIEVEHNEPKYKIADTIIKKLVYPTLTQPTFLIDHPIEASPLSKASNNKALRFQLVIAGLNELCNAWSEINDPAYQKEQFANQEKNRKAGDEEAQRMDTDYIEALEYGMPPTAGIGIGIDRLIAFITNAPSIKEVIPFPTLRPRE</sequence>
<comment type="similarity">
    <text evidence="7">Belongs to the class-II aminoacyl-tRNA synthetase family.</text>
</comment>
<evidence type="ECO:0000256" key="3">
    <source>
        <dbReference type="ARBA" id="ARBA00022741"/>
    </source>
</evidence>
<keyword evidence="7" id="KW-0963">Cytoplasm</keyword>
<dbReference type="Gene3D" id="3.30.930.10">
    <property type="entry name" value="Bira Bifunctional Protein, Domain 2"/>
    <property type="match status" value="1"/>
</dbReference>
<evidence type="ECO:0000313" key="10">
    <source>
        <dbReference type="EMBL" id="PIX29391.1"/>
    </source>
</evidence>
<dbReference type="InterPro" id="IPR012340">
    <property type="entry name" value="NA-bd_OB-fold"/>
</dbReference>
<keyword evidence="4 7" id="KW-0067">ATP-binding</keyword>
<dbReference type="InterPro" id="IPR004365">
    <property type="entry name" value="NA-bd_OB_tRNA"/>
</dbReference>
<dbReference type="NCBIfam" id="TIGR00499">
    <property type="entry name" value="lysS_bact"/>
    <property type="match status" value="1"/>
</dbReference>
<dbReference type="PANTHER" id="PTHR42918:SF15">
    <property type="entry name" value="LYSINE--TRNA LIGASE, CHLOROPLASTIC_MITOCHONDRIAL"/>
    <property type="match status" value="1"/>
</dbReference>
<feature type="binding site" evidence="7">
    <location>
        <position position="401"/>
    </location>
    <ligand>
        <name>Mg(2+)</name>
        <dbReference type="ChEBI" id="CHEBI:18420"/>
        <label>2</label>
    </ligand>
</feature>
<dbReference type="PANTHER" id="PTHR42918">
    <property type="entry name" value="LYSYL-TRNA SYNTHETASE"/>
    <property type="match status" value="1"/>
</dbReference>
<dbReference type="PROSITE" id="PS50862">
    <property type="entry name" value="AA_TRNA_LIGASE_II"/>
    <property type="match status" value="1"/>
</dbReference>
<comment type="caution">
    <text evidence="7">Lacks conserved residue(s) required for the propagation of feature annotation.</text>
</comment>
<dbReference type="CDD" id="cd04322">
    <property type="entry name" value="LysRS_N"/>
    <property type="match status" value="1"/>
</dbReference>
<dbReference type="PRINTS" id="PR00982">
    <property type="entry name" value="TRNASYNTHLYS"/>
</dbReference>
<dbReference type="GO" id="GO:0005524">
    <property type="term" value="F:ATP binding"/>
    <property type="evidence" value="ECO:0007669"/>
    <property type="project" value="UniProtKB-UniRule"/>
</dbReference>
<evidence type="ECO:0000313" key="11">
    <source>
        <dbReference type="Proteomes" id="UP000236842"/>
    </source>
</evidence>
<reference evidence="11" key="1">
    <citation type="submission" date="2017-09" db="EMBL/GenBank/DDBJ databases">
        <title>Depth-based differentiation of microbial function through sediment-hosted aquifers and enrichment of novel symbionts in the deep terrestrial subsurface.</title>
        <authorList>
            <person name="Probst A.J."/>
            <person name="Ladd B."/>
            <person name="Jarett J.K."/>
            <person name="Geller-Mcgrath D.E."/>
            <person name="Sieber C.M.K."/>
            <person name="Emerson J.B."/>
            <person name="Anantharaman K."/>
            <person name="Thomas B.C."/>
            <person name="Malmstrom R."/>
            <person name="Stieglmeier M."/>
            <person name="Klingl A."/>
            <person name="Woyke T."/>
            <person name="Ryan C.M."/>
            <person name="Banfield J.F."/>
        </authorList>
    </citation>
    <scope>NUCLEOTIDE SEQUENCE [LARGE SCALE GENOMIC DNA]</scope>
</reference>
<dbReference type="InterPro" id="IPR018149">
    <property type="entry name" value="Lys-tRNA-synth_II_C"/>
</dbReference>
<keyword evidence="2 7" id="KW-0479">Metal-binding</keyword>
<gene>
    <name evidence="7 10" type="primary">lysS</name>
    <name evidence="10" type="ORF">COZ64_00140</name>
</gene>
<dbReference type="GO" id="GO:0006430">
    <property type="term" value="P:lysyl-tRNA aminoacylation"/>
    <property type="evidence" value="ECO:0007669"/>
    <property type="project" value="UniProtKB-UniRule"/>
</dbReference>
<evidence type="ECO:0000256" key="2">
    <source>
        <dbReference type="ARBA" id="ARBA00022723"/>
    </source>
</evidence>
<dbReference type="InterPro" id="IPR006195">
    <property type="entry name" value="aa-tRNA-synth_II"/>
</dbReference>
<protein>
    <recommendedName>
        <fullName evidence="7">Lysine--tRNA ligase</fullName>
        <ecNumber evidence="7">6.1.1.6</ecNumber>
    </recommendedName>
    <alternativeName>
        <fullName evidence="7">Lysyl-tRNA synthetase</fullName>
        <shortName evidence="7">LysRS</shortName>
    </alternativeName>
</protein>
<keyword evidence="1 7" id="KW-0436">Ligase</keyword>
<feature type="binding site" evidence="7">
    <location>
        <position position="401"/>
    </location>
    <ligand>
        <name>Mg(2+)</name>
        <dbReference type="ChEBI" id="CHEBI:18420"/>
        <label>1</label>
    </ligand>
</feature>
<accession>A0A2H9N7R3</accession>
<comment type="subunit">
    <text evidence="7">Homodimer.</text>
</comment>
<proteinExistence type="inferred from homology"/>
<evidence type="ECO:0000256" key="1">
    <source>
        <dbReference type="ARBA" id="ARBA00022598"/>
    </source>
</evidence>
<comment type="caution">
    <text evidence="10">The sequence shown here is derived from an EMBL/GenBank/DDBJ whole genome shotgun (WGS) entry which is preliminary data.</text>
</comment>
<evidence type="ECO:0000259" key="9">
    <source>
        <dbReference type="PROSITE" id="PS50862"/>
    </source>
</evidence>
<dbReference type="GO" id="GO:0004824">
    <property type="term" value="F:lysine-tRNA ligase activity"/>
    <property type="evidence" value="ECO:0007669"/>
    <property type="project" value="UniProtKB-UniRule"/>
</dbReference>
<evidence type="ECO:0000256" key="5">
    <source>
        <dbReference type="ARBA" id="ARBA00023146"/>
    </source>
</evidence>
<dbReference type="Proteomes" id="UP000236842">
    <property type="component" value="Unassembled WGS sequence"/>
</dbReference>
<comment type="catalytic activity">
    <reaction evidence="6 7 8">
        <text>tRNA(Lys) + L-lysine + ATP = L-lysyl-tRNA(Lys) + AMP + diphosphate</text>
        <dbReference type="Rhea" id="RHEA:20792"/>
        <dbReference type="Rhea" id="RHEA-COMP:9696"/>
        <dbReference type="Rhea" id="RHEA-COMP:9697"/>
        <dbReference type="ChEBI" id="CHEBI:30616"/>
        <dbReference type="ChEBI" id="CHEBI:32551"/>
        <dbReference type="ChEBI" id="CHEBI:33019"/>
        <dbReference type="ChEBI" id="CHEBI:78442"/>
        <dbReference type="ChEBI" id="CHEBI:78529"/>
        <dbReference type="ChEBI" id="CHEBI:456215"/>
        <dbReference type="EC" id="6.1.1.6"/>
    </reaction>
</comment>
<organism evidence="10 11">
    <name type="scientific">Candidatus Brennerbacteria bacterium CG_4_8_14_3_um_filter_43_14</name>
    <dbReference type="NCBI Taxonomy" id="1974521"/>
    <lineage>
        <taxon>Bacteria</taxon>
        <taxon>Candidatus Brenneribacteriota</taxon>
    </lineage>
</organism>
<dbReference type="InterPro" id="IPR044136">
    <property type="entry name" value="Lys-tRNA-ligase_II_N"/>
</dbReference>
<name>A0A2H9N7R3_9BACT</name>
<comment type="subcellular location">
    <subcellularLocation>
        <location evidence="7">Cytoplasm</location>
    </subcellularLocation>
</comment>
<evidence type="ECO:0000256" key="7">
    <source>
        <dbReference type="HAMAP-Rule" id="MF_00252"/>
    </source>
</evidence>
<feature type="domain" description="Aminoacyl-transfer RNA synthetases class-II family profile" evidence="9">
    <location>
        <begin position="173"/>
        <end position="482"/>
    </location>
</feature>
<evidence type="ECO:0000256" key="6">
    <source>
        <dbReference type="ARBA" id="ARBA00048573"/>
    </source>
</evidence>
<keyword evidence="5 7" id="KW-0030">Aminoacyl-tRNA synthetase</keyword>
<dbReference type="GO" id="GO:0000287">
    <property type="term" value="F:magnesium ion binding"/>
    <property type="evidence" value="ECO:0007669"/>
    <property type="project" value="UniProtKB-UniRule"/>
</dbReference>